<keyword evidence="4 10" id="KW-0812">Transmembrane</keyword>
<dbReference type="InterPro" id="IPR027387">
    <property type="entry name" value="Cytb/b6-like_sf"/>
</dbReference>
<dbReference type="GO" id="GO:0005886">
    <property type="term" value="C:plasma membrane"/>
    <property type="evidence" value="ECO:0007669"/>
    <property type="project" value="UniProtKB-SubCell"/>
</dbReference>
<evidence type="ECO:0000256" key="6">
    <source>
        <dbReference type="ARBA" id="ARBA00022967"/>
    </source>
</evidence>
<feature type="transmembrane region" description="Helical" evidence="10">
    <location>
        <begin position="180"/>
        <end position="202"/>
    </location>
</feature>
<dbReference type="GO" id="GO:0022904">
    <property type="term" value="P:respiratory electron transport chain"/>
    <property type="evidence" value="ECO:0007669"/>
    <property type="project" value="InterPro"/>
</dbReference>
<dbReference type="PANTHER" id="PTHR19271">
    <property type="entry name" value="CYTOCHROME B"/>
    <property type="match status" value="1"/>
</dbReference>
<proteinExistence type="predicted"/>
<dbReference type="InterPro" id="IPR005797">
    <property type="entry name" value="Cyt_b/b6_N"/>
</dbReference>
<feature type="transmembrane region" description="Helical" evidence="10">
    <location>
        <begin position="52"/>
        <end position="71"/>
    </location>
</feature>
<dbReference type="AlphaFoldDB" id="A0A6J7E2Z3"/>
<protein>
    <submittedName>
        <fullName evidence="12">Unannotated protein</fullName>
    </submittedName>
</protein>
<evidence type="ECO:0000256" key="5">
    <source>
        <dbReference type="ARBA" id="ARBA00022723"/>
    </source>
</evidence>
<feature type="transmembrane region" description="Helical" evidence="10">
    <location>
        <begin position="214"/>
        <end position="237"/>
    </location>
</feature>
<organism evidence="12">
    <name type="scientific">freshwater metagenome</name>
    <dbReference type="NCBI Taxonomy" id="449393"/>
    <lineage>
        <taxon>unclassified sequences</taxon>
        <taxon>metagenomes</taxon>
        <taxon>ecological metagenomes</taxon>
    </lineage>
</organism>
<dbReference type="InterPro" id="IPR016174">
    <property type="entry name" value="Di-haem_cyt_TM"/>
</dbReference>
<dbReference type="GO" id="GO:0016491">
    <property type="term" value="F:oxidoreductase activity"/>
    <property type="evidence" value="ECO:0007669"/>
    <property type="project" value="InterPro"/>
</dbReference>
<keyword evidence="6" id="KW-1278">Translocase</keyword>
<dbReference type="PROSITE" id="PS51002">
    <property type="entry name" value="CYTB_NTER"/>
    <property type="match status" value="1"/>
</dbReference>
<dbReference type="EMBL" id="CAFBLV010000182">
    <property type="protein sequence ID" value="CAB4876388.1"/>
    <property type="molecule type" value="Genomic_DNA"/>
</dbReference>
<keyword evidence="7 10" id="KW-1133">Transmembrane helix</keyword>
<evidence type="ECO:0000256" key="3">
    <source>
        <dbReference type="ARBA" id="ARBA00022475"/>
    </source>
</evidence>
<keyword evidence="8" id="KW-0408">Iron</keyword>
<evidence type="ECO:0000256" key="4">
    <source>
        <dbReference type="ARBA" id="ARBA00022692"/>
    </source>
</evidence>
<comment type="subcellular location">
    <subcellularLocation>
        <location evidence="1">Cell membrane</location>
        <topology evidence="1">Multi-pass membrane protein</topology>
    </subcellularLocation>
</comment>
<reference evidence="12" key="1">
    <citation type="submission" date="2020-05" db="EMBL/GenBank/DDBJ databases">
        <authorList>
            <person name="Chiriac C."/>
            <person name="Salcher M."/>
            <person name="Ghai R."/>
            <person name="Kavagutti S V."/>
        </authorList>
    </citation>
    <scope>NUCLEOTIDE SEQUENCE</scope>
</reference>
<keyword evidence="2" id="KW-0813">Transport</keyword>
<evidence type="ECO:0000256" key="7">
    <source>
        <dbReference type="ARBA" id="ARBA00022989"/>
    </source>
</evidence>
<sequence length="585" mass="64477">MSTTNATASSPIEAAGGGVATYVDQRLGSNKFLARNLGKVFPDHWSFMLGEIALYSFIVILLSGVYLTLFFKPSMVEVIYDGSYVPLKGIEMSEAYSSTLDISFDVRGGLLIRQMHHWAALIFVAAIAVHMFRVFFTGAFRKPREFNWIIGVGLATLALAAGFSGYSLPDDLLSGTGLQIARGIVQSIPIVGTWGAFLLFGGEFPGTDFISRLYGIHILLVPGLILALVTVHLMLVWTQKHTQFPGPGRTNSNVVGYPLMPVYMAKAGGFFFIVFGICTLIAGLVTLNPIWVFGPYTPDQVSAGSQPDWYIGWLDGALRIMPNIESHLFGYTISWNILIPAVIMPGIVFTALALYPFLEAWVTGDKREHHLLDRPRNNPTRTGIGVMAITFYGLLWIGGGNDIIATSFNLTINSITWFLRLTIFVLPPIAFVVTRRICLALQRRDRDKLLHGYETGRVLRLPHGEFIEVHEPINYKEMAVITSKSDIAPLPAPVKVDADGVANPYYRLKSLRAKLSHFFYAENIAKPTAAEIEAAQHHVAHDAALEAPLHAYEDADEIHNGHGGVLHHPGMADTNAKQFAERIEQ</sequence>
<evidence type="ECO:0000256" key="9">
    <source>
        <dbReference type="ARBA" id="ARBA00023136"/>
    </source>
</evidence>
<feature type="transmembrane region" description="Helical" evidence="10">
    <location>
        <begin position="117"/>
        <end position="136"/>
    </location>
</feature>
<dbReference type="Pfam" id="PF13631">
    <property type="entry name" value="Cytochrom_B_N_2"/>
    <property type="match status" value="1"/>
</dbReference>
<feature type="transmembrane region" description="Helical" evidence="10">
    <location>
        <begin position="379"/>
        <end position="397"/>
    </location>
</feature>
<dbReference type="PANTHER" id="PTHR19271:SF16">
    <property type="entry name" value="CYTOCHROME B"/>
    <property type="match status" value="1"/>
</dbReference>
<dbReference type="FunFam" id="1.20.810.10:FF:000007">
    <property type="entry name" value="Ubiquinol-cytochrome C reductase B subunit"/>
    <property type="match status" value="1"/>
</dbReference>
<keyword evidence="9 10" id="KW-0472">Membrane</keyword>
<dbReference type="GO" id="GO:0046872">
    <property type="term" value="F:metal ion binding"/>
    <property type="evidence" value="ECO:0007669"/>
    <property type="project" value="UniProtKB-KW"/>
</dbReference>
<evidence type="ECO:0000256" key="2">
    <source>
        <dbReference type="ARBA" id="ARBA00022448"/>
    </source>
</evidence>
<evidence type="ECO:0000259" key="11">
    <source>
        <dbReference type="PROSITE" id="PS51002"/>
    </source>
</evidence>
<feature type="transmembrane region" description="Helical" evidence="10">
    <location>
        <begin position="337"/>
        <end position="358"/>
    </location>
</feature>
<name>A0A6J7E2Z3_9ZZZZ</name>
<feature type="transmembrane region" description="Helical" evidence="10">
    <location>
        <begin position="417"/>
        <end position="438"/>
    </location>
</feature>
<feature type="transmembrane region" description="Helical" evidence="10">
    <location>
        <begin position="270"/>
        <end position="291"/>
    </location>
</feature>
<accession>A0A6J7E2Z3</accession>
<keyword evidence="3" id="KW-1003">Cell membrane</keyword>
<evidence type="ECO:0000313" key="12">
    <source>
        <dbReference type="EMBL" id="CAB4876388.1"/>
    </source>
</evidence>
<evidence type="ECO:0000256" key="10">
    <source>
        <dbReference type="SAM" id="Phobius"/>
    </source>
</evidence>
<dbReference type="GO" id="GO:0009055">
    <property type="term" value="F:electron transfer activity"/>
    <property type="evidence" value="ECO:0007669"/>
    <property type="project" value="InterPro"/>
</dbReference>
<keyword evidence="5" id="KW-0479">Metal-binding</keyword>
<evidence type="ECO:0000256" key="8">
    <source>
        <dbReference type="ARBA" id="ARBA00023004"/>
    </source>
</evidence>
<dbReference type="SUPFAM" id="SSF81342">
    <property type="entry name" value="Transmembrane di-heme cytochromes"/>
    <property type="match status" value="1"/>
</dbReference>
<evidence type="ECO:0000256" key="1">
    <source>
        <dbReference type="ARBA" id="ARBA00004651"/>
    </source>
</evidence>
<gene>
    <name evidence="12" type="ORF">UFOPK3425_00917</name>
</gene>
<dbReference type="Gene3D" id="1.20.810.10">
    <property type="entry name" value="Cytochrome Bc1 Complex, Chain C"/>
    <property type="match status" value="1"/>
</dbReference>
<feature type="transmembrane region" description="Helical" evidence="10">
    <location>
        <begin position="148"/>
        <end position="168"/>
    </location>
</feature>
<feature type="domain" description="Cytochrome b/b6 N-terminal region profile" evidence="11">
    <location>
        <begin position="19"/>
        <end position="245"/>
    </location>
</feature>